<sequence>MDISESEDESYNNLLKQNQKDQDMEELPMLMRSYVLTHELGPSCECKRFKCFEVINEDQRYEIIRQFNELGNYQDQNLYLGRLRCILSRRTNNEGEPHKASYSYRVRCASKDVPVCQNAFDLSTA</sequence>
<protein>
    <submittedName>
        <fullName evidence="1">Uncharacterized protein</fullName>
    </submittedName>
</protein>
<dbReference type="EMBL" id="BGZK01001973">
    <property type="protein sequence ID" value="GBP89084.1"/>
    <property type="molecule type" value="Genomic_DNA"/>
</dbReference>
<organism evidence="1 2">
    <name type="scientific">Eumeta variegata</name>
    <name type="common">Bagworm moth</name>
    <name type="synonym">Eumeta japonica</name>
    <dbReference type="NCBI Taxonomy" id="151549"/>
    <lineage>
        <taxon>Eukaryota</taxon>
        <taxon>Metazoa</taxon>
        <taxon>Ecdysozoa</taxon>
        <taxon>Arthropoda</taxon>
        <taxon>Hexapoda</taxon>
        <taxon>Insecta</taxon>
        <taxon>Pterygota</taxon>
        <taxon>Neoptera</taxon>
        <taxon>Endopterygota</taxon>
        <taxon>Lepidoptera</taxon>
        <taxon>Glossata</taxon>
        <taxon>Ditrysia</taxon>
        <taxon>Tineoidea</taxon>
        <taxon>Psychidae</taxon>
        <taxon>Oiketicinae</taxon>
        <taxon>Eumeta</taxon>
    </lineage>
</organism>
<evidence type="ECO:0000313" key="2">
    <source>
        <dbReference type="Proteomes" id="UP000299102"/>
    </source>
</evidence>
<dbReference type="AlphaFoldDB" id="A0A4C1ZPT3"/>
<dbReference type="Proteomes" id="UP000299102">
    <property type="component" value="Unassembled WGS sequence"/>
</dbReference>
<gene>
    <name evidence="1" type="ORF">EVAR_64720_1</name>
</gene>
<accession>A0A4C1ZPT3</accession>
<name>A0A4C1ZPT3_EUMVA</name>
<reference evidence="1 2" key="1">
    <citation type="journal article" date="2019" name="Commun. Biol.">
        <title>The bagworm genome reveals a unique fibroin gene that provides high tensile strength.</title>
        <authorList>
            <person name="Kono N."/>
            <person name="Nakamura H."/>
            <person name="Ohtoshi R."/>
            <person name="Tomita M."/>
            <person name="Numata K."/>
            <person name="Arakawa K."/>
        </authorList>
    </citation>
    <scope>NUCLEOTIDE SEQUENCE [LARGE SCALE GENOMIC DNA]</scope>
</reference>
<comment type="caution">
    <text evidence="1">The sequence shown here is derived from an EMBL/GenBank/DDBJ whole genome shotgun (WGS) entry which is preliminary data.</text>
</comment>
<evidence type="ECO:0000313" key="1">
    <source>
        <dbReference type="EMBL" id="GBP89084.1"/>
    </source>
</evidence>
<keyword evidence="2" id="KW-1185">Reference proteome</keyword>
<proteinExistence type="predicted"/>
<dbReference type="OrthoDB" id="6284373at2759"/>